<evidence type="ECO:0000313" key="9">
    <source>
        <dbReference type="Proteomes" id="UP000002217"/>
    </source>
</evidence>
<dbReference type="InterPro" id="IPR016156">
    <property type="entry name" value="FAD/NAD-linked_Rdtase_dimer_sf"/>
</dbReference>
<evidence type="ECO:0000256" key="3">
    <source>
        <dbReference type="ARBA" id="ARBA00022630"/>
    </source>
</evidence>
<gene>
    <name evidence="8" type="ordered locus">Dtox_2691</name>
</gene>
<evidence type="ECO:0000256" key="6">
    <source>
        <dbReference type="ARBA" id="ARBA00023284"/>
    </source>
</evidence>
<comment type="cofactor">
    <cofactor evidence="1">
        <name>FAD</name>
        <dbReference type="ChEBI" id="CHEBI:57692"/>
    </cofactor>
</comment>
<dbReference type="Gene3D" id="3.40.250.10">
    <property type="entry name" value="Rhodanese-like domain"/>
    <property type="match status" value="1"/>
</dbReference>
<organism evidence="8 9">
    <name type="scientific">Desulfofarcimen acetoxidans (strain ATCC 49208 / DSM 771 / KCTC 5769 / VKM B-1644 / 5575)</name>
    <name type="common">Desulfotomaculum acetoxidans</name>
    <dbReference type="NCBI Taxonomy" id="485916"/>
    <lineage>
        <taxon>Bacteria</taxon>
        <taxon>Bacillati</taxon>
        <taxon>Bacillota</taxon>
        <taxon>Clostridia</taxon>
        <taxon>Eubacteriales</taxon>
        <taxon>Peptococcaceae</taxon>
        <taxon>Desulfofarcimen</taxon>
    </lineage>
</organism>
<evidence type="ECO:0000259" key="7">
    <source>
        <dbReference type="PROSITE" id="PS50206"/>
    </source>
</evidence>
<dbReference type="SMART" id="SM00450">
    <property type="entry name" value="RHOD"/>
    <property type="match status" value="1"/>
</dbReference>
<dbReference type="eggNOG" id="COG0607">
    <property type="taxonomic scope" value="Bacteria"/>
</dbReference>
<dbReference type="InterPro" id="IPR001763">
    <property type="entry name" value="Rhodanese-like_dom"/>
</dbReference>
<dbReference type="InterPro" id="IPR036873">
    <property type="entry name" value="Rhodanese-like_dom_sf"/>
</dbReference>
<dbReference type="Proteomes" id="UP000002217">
    <property type="component" value="Chromosome"/>
</dbReference>
<keyword evidence="3" id="KW-0285">Flavoprotein</keyword>
<dbReference type="EMBL" id="CP001720">
    <property type="protein sequence ID" value="ACV63470.1"/>
    <property type="molecule type" value="Genomic_DNA"/>
</dbReference>
<dbReference type="CDD" id="cd00158">
    <property type="entry name" value="RHOD"/>
    <property type="match status" value="1"/>
</dbReference>
<dbReference type="HOGENOM" id="CLU_003291_1_2_9"/>
<dbReference type="InterPro" id="IPR004099">
    <property type="entry name" value="Pyr_nucl-diS_OxRdtase_dimer"/>
</dbReference>
<dbReference type="PROSITE" id="PS50206">
    <property type="entry name" value="RHODANESE_3"/>
    <property type="match status" value="1"/>
</dbReference>
<reference evidence="8 9" key="1">
    <citation type="journal article" date="2009" name="Stand. Genomic Sci.">
        <title>Complete genome sequence of Desulfotomaculum acetoxidans type strain (5575).</title>
        <authorList>
            <person name="Spring S."/>
            <person name="Lapidus A."/>
            <person name="Schroder M."/>
            <person name="Gleim D."/>
            <person name="Sims D."/>
            <person name="Meincke L."/>
            <person name="Glavina Del Rio T."/>
            <person name="Tice H."/>
            <person name="Copeland A."/>
            <person name="Cheng J.F."/>
            <person name="Lucas S."/>
            <person name="Chen F."/>
            <person name="Nolan M."/>
            <person name="Bruce D."/>
            <person name="Goodwin L."/>
            <person name="Pitluck S."/>
            <person name="Ivanova N."/>
            <person name="Mavromatis K."/>
            <person name="Mikhailova N."/>
            <person name="Pati A."/>
            <person name="Chen A."/>
            <person name="Palaniappan K."/>
            <person name="Land M."/>
            <person name="Hauser L."/>
            <person name="Chang Y.J."/>
            <person name="Jeffries C.D."/>
            <person name="Chain P."/>
            <person name="Saunders E."/>
            <person name="Brettin T."/>
            <person name="Detter J.C."/>
            <person name="Goker M."/>
            <person name="Bristow J."/>
            <person name="Eisen J.A."/>
            <person name="Markowitz V."/>
            <person name="Hugenholtz P."/>
            <person name="Kyrpides N.C."/>
            <person name="Klenk H.P."/>
            <person name="Han C."/>
        </authorList>
    </citation>
    <scope>NUCLEOTIDE SEQUENCE [LARGE SCALE GENOMIC DNA]</scope>
    <source>
        <strain evidence="9">ATCC 49208 / DSM 771 / VKM B-1644</strain>
    </source>
</reference>
<dbReference type="GO" id="GO:0016491">
    <property type="term" value="F:oxidoreductase activity"/>
    <property type="evidence" value="ECO:0007669"/>
    <property type="project" value="UniProtKB-KW"/>
</dbReference>
<dbReference type="InterPro" id="IPR036188">
    <property type="entry name" value="FAD/NAD-bd_sf"/>
</dbReference>
<dbReference type="PRINTS" id="PR00411">
    <property type="entry name" value="PNDRDTASEI"/>
</dbReference>
<sequence length="562" mass="60826">MSKKIVIVGGVAAGPKVAARARRVMPDAEITVIEKSNIISYAGCGMPLYVSGHVRKLDELVSTSYGAIRNKDFFLNEKGVKVLTGTEALSIDRENKKVLMKDLATGVESYIEYDQLVLATGSTPINPPIEGLNLKKVFKLYHPDDAVALKEFLENADVEMPVIIGSGLIGMETADALVGKKLFPTVVELREQLLPGILDPEMAASLKTKLEDMGMEFALEHTVQKLEGDEDGNVTGIVTDKGTIDADMVLVAVGVRPNVELARKAGLTIGETGAIAVNEFMQTSDPDIYSAGDCVENTNIITGRKVFVPLASTANKQGRIVADNIAGKKSRFKGILGTAVLEIGGINIGRTGLSEQQALDAGFEIATAANANHDRTHYHNKHGQMILKIISDAKTGRLLGAQGLGKGDVIKRIDVLAAAITFGATLEDFYNIDLGYAPPFSTPIDMAAHTANTVRNKIDGLTASVSARELKEKLERGDDFVLLDVRTQQGYQSRHIEDKRGMLIPLHELRYRLSEIPKDKEIVVLCAMGGRSYEAACTLKGAGYNDVKYLETGFEGWPYDYD</sequence>
<dbReference type="PANTHER" id="PTHR43429:SF1">
    <property type="entry name" value="NAD(P)H SULFUR OXIDOREDUCTASE (COA-DEPENDENT)"/>
    <property type="match status" value="1"/>
</dbReference>
<comment type="similarity">
    <text evidence="2">Belongs to the class-III pyridine nucleotide-disulfide oxidoreductase family.</text>
</comment>
<protein>
    <submittedName>
        <fullName evidence="8">FAD-dependent pyridine nucleotide-disulphide oxidoreductase</fullName>
    </submittedName>
</protein>
<dbReference type="PRINTS" id="PR00368">
    <property type="entry name" value="FADPNR"/>
</dbReference>
<evidence type="ECO:0000256" key="1">
    <source>
        <dbReference type="ARBA" id="ARBA00001974"/>
    </source>
</evidence>
<dbReference type="PANTHER" id="PTHR43429">
    <property type="entry name" value="PYRIDINE NUCLEOTIDE-DISULFIDE OXIDOREDUCTASE DOMAIN-CONTAINING"/>
    <property type="match status" value="1"/>
</dbReference>
<evidence type="ECO:0000256" key="2">
    <source>
        <dbReference type="ARBA" id="ARBA00009130"/>
    </source>
</evidence>
<name>C8W174_DESAS</name>
<dbReference type="AlphaFoldDB" id="C8W174"/>
<dbReference type="KEGG" id="dae:Dtox_2691"/>
<dbReference type="OrthoDB" id="9802028at2"/>
<proteinExistence type="inferred from homology"/>
<dbReference type="Gene3D" id="3.50.50.60">
    <property type="entry name" value="FAD/NAD(P)-binding domain"/>
    <property type="match status" value="2"/>
</dbReference>
<dbReference type="eggNOG" id="COG0446">
    <property type="taxonomic scope" value="Bacteria"/>
</dbReference>
<evidence type="ECO:0000313" key="8">
    <source>
        <dbReference type="EMBL" id="ACV63470.1"/>
    </source>
</evidence>
<dbReference type="InterPro" id="IPR023753">
    <property type="entry name" value="FAD/NAD-binding_dom"/>
</dbReference>
<dbReference type="SUPFAM" id="SSF55424">
    <property type="entry name" value="FAD/NAD-linked reductases, dimerisation (C-terminal) domain"/>
    <property type="match status" value="1"/>
</dbReference>
<feature type="domain" description="Rhodanese" evidence="7">
    <location>
        <begin position="476"/>
        <end position="558"/>
    </location>
</feature>
<dbReference type="InterPro" id="IPR050260">
    <property type="entry name" value="FAD-bd_OxRdtase"/>
</dbReference>
<dbReference type="Pfam" id="PF00581">
    <property type="entry name" value="Rhodanese"/>
    <property type="match status" value="1"/>
</dbReference>
<dbReference type="RefSeq" id="WP_015758164.1">
    <property type="nucleotide sequence ID" value="NC_013216.1"/>
</dbReference>
<dbReference type="SUPFAM" id="SSF52821">
    <property type="entry name" value="Rhodanese/Cell cycle control phosphatase"/>
    <property type="match status" value="1"/>
</dbReference>
<evidence type="ECO:0000256" key="4">
    <source>
        <dbReference type="ARBA" id="ARBA00022827"/>
    </source>
</evidence>
<keyword evidence="6" id="KW-0676">Redox-active center</keyword>
<dbReference type="Pfam" id="PF02852">
    <property type="entry name" value="Pyr_redox_dim"/>
    <property type="match status" value="1"/>
</dbReference>
<accession>C8W174</accession>
<dbReference type="Pfam" id="PF07992">
    <property type="entry name" value="Pyr_redox_2"/>
    <property type="match status" value="1"/>
</dbReference>
<keyword evidence="5" id="KW-0560">Oxidoreductase</keyword>
<keyword evidence="9" id="KW-1185">Reference proteome</keyword>
<dbReference type="SUPFAM" id="SSF51905">
    <property type="entry name" value="FAD/NAD(P)-binding domain"/>
    <property type="match status" value="1"/>
</dbReference>
<dbReference type="STRING" id="485916.Dtox_2691"/>
<keyword evidence="4" id="KW-0274">FAD</keyword>
<evidence type="ECO:0000256" key="5">
    <source>
        <dbReference type="ARBA" id="ARBA00023002"/>
    </source>
</evidence>